<dbReference type="InterPro" id="IPR000847">
    <property type="entry name" value="LysR_HTH_N"/>
</dbReference>
<evidence type="ECO:0000256" key="1">
    <source>
        <dbReference type="ARBA" id="ARBA00008110"/>
    </source>
</evidence>
<dbReference type="RefSeq" id="WP_290359231.1">
    <property type="nucleotide sequence ID" value="NZ_JAUHHC010000003.1"/>
</dbReference>
<proteinExistence type="inferred from homology"/>
<dbReference type="InterPro" id="IPR036388">
    <property type="entry name" value="WH-like_DNA-bd_sf"/>
</dbReference>
<dbReference type="Proteomes" id="UP001228044">
    <property type="component" value="Unassembled WGS sequence"/>
</dbReference>
<dbReference type="InterPro" id="IPR005116">
    <property type="entry name" value="Transp-assoc_OB_typ1"/>
</dbReference>
<feature type="domain" description="Mop" evidence="6">
    <location>
        <begin position="132"/>
        <end position="198"/>
    </location>
</feature>
<keyword evidence="4" id="KW-0677">Repeat</keyword>
<keyword evidence="8" id="KW-1185">Reference proteome</keyword>
<dbReference type="InterPro" id="IPR008995">
    <property type="entry name" value="Mo/tungstate-bd_C_term_dom"/>
</dbReference>
<dbReference type="Gene3D" id="1.10.10.10">
    <property type="entry name" value="Winged helix-like DNA-binding domain superfamily/Winged helix DNA-binding domain"/>
    <property type="match status" value="1"/>
</dbReference>
<dbReference type="PIRSF" id="PIRSF005763">
    <property type="entry name" value="Txn_reg_ModE"/>
    <property type="match status" value="1"/>
</dbReference>
<comment type="caution">
    <text evidence="7">The sequence shown here is derived from an EMBL/GenBank/DDBJ whole genome shotgun (WGS) entry which is preliminary data.</text>
</comment>
<dbReference type="SUPFAM" id="SSF46785">
    <property type="entry name" value="Winged helix' DNA-binding domain"/>
    <property type="match status" value="1"/>
</dbReference>
<dbReference type="EMBL" id="JAUHHC010000003">
    <property type="protein sequence ID" value="MDN3920912.1"/>
    <property type="molecule type" value="Genomic_DNA"/>
</dbReference>
<evidence type="ECO:0000313" key="8">
    <source>
        <dbReference type="Proteomes" id="UP001228044"/>
    </source>
</evidence>
<dbReference type="PANTHER" id="PTHR30432:SF1">
    <property type="entry name" value="DNA-BINDING TRANSCRIPTIONAL DUAL REGULATOR MODE"/>
    <property type="match status" value="1"/>
</dbReference>
<dbReference type="InterPro" id="IPR036390">
    <property type="entry name" value="WH_DNA-bd_sf"/>
</dbReference>
<dbReference type="PROSITE" id="PS51866">
    <property type="entry name" value="MOP"/>
    <property type="match status" value="2"/>
</dbReference>
<dbReference type="InterPro" id="IPR016462">
    <property type="entry name" value="ModE"/>
</dbReference>
<feature type="domain" description="Mop" evidence="6">
    <location>
        <begin position="204"/>
        <end position="270"/>
    </location>
</feature>
<dbReference type="InterPro" id="IPR004606">
    <property type="entry name" value="Mop_domain"/>
</dbReference>
<name>A0ABT8DWS7_9BURK</name>
<dbReference type="Pfam" id="PF03459">
    <property type="entry name" value="TOBE"/>
    <property type="match status" value="2"/>
</dbReference>
<reference evidence="7 8" key="1">
    <citation type="submission" date="2023-06" db="EMBL/GenBank/DDBJ databases">
        <title>Pelomonas sp. PFR6 16S ribosomal RNA gene Genome sequencing and assembly.</title>
        <authorList>
            <person name="Woo H."/>
        </authorList>
    </citation>
    <scope>NUCLEOTIDE SEQUENCE [LARGE SCALE GENOMIC DNA]</scope>
    <source>
        <strain evidence="7 8">PFR6</strain>
    </source>
</reference>
<dbReference type="Pfam" id="PF00126">
    <property type="entry name" value="HTH_1"/>
    <property type="match status" value="1"/>
</dbReference>
<keyword evidence="3 5" id="KW-0500">Molybdenum</keyword>
<dbReference type="PANTHER" id="PTHR30432">
    <property type="entry name" value="TRANSCRIPTIONAL REGULATOR MODE"/>
    <property type="match status" value="1"/>
</dbReference>
<comment type="similarity">
    <text evidence="1 5">Belongs to the ModE family.</text>
</comment>
<dbReference type="NCBIfam" id="TIGR00638">
    <property type="entry name" value="Mop"/>
    <property type="match status" value="2"/>
</dbReference>
<organism evidence="7 8">
    <name type="scientific">Roseateles violae</name>
    <dbReference type="NCBI Taxonomy" id="3058042"/>
    <lineage>
        <taxon>Bacteria</taxon>
        <taxon>Pseudomonadati</taxon>
        <taxon>Pseudomonadota</taxon>
        <taxon>Betaproteobacteria</taxon>
        <taxon>Burkholderiales</taxon>
        <taxon>Sphaerotilaceae</taxon>
        <taxon>Roseateles</taxon>
    </lineage>
</organism>
<sequence>MSGKESAATLGVGAELRLQQGGVDLGGSRHLALLAEIARLGSLTHAARAVGFSYKGAWNAIEHMSNVAGEPLLERMAGGRSGGFTRLTARGAGLLRNYQLIEQEHARFVARLNAQARGLGADYALMESLAMKTSARNQFAGVITAIRAGAINDEIELRVIGDQTLVATVTHESCVELGLAVGAKAFALIKASSILLMTGADDVKLSARNQLRGRVARLGEGAVNSEVIVELPGGGSIAAIVTRASVESLGLAVGVETTAVFKASSVIIGVAV</sequence>
<evidence type="ECO:0000256" key="5">
    <source>
        <dbReference type="PIRNR" id="PIRNR005763"/>
    </source>
</evidence>
<dbReference type="SUPFAM" id="SSF50331">
    <property type="entry name" value="MOP-like"/>
    <property type="match status" value="2"/>
</dbReference>
<evidence type="ECO:0000256" key="2">
    <source>
        <dbReference type="ARBA" id="ARBA00022448"/>
    </source>
</evidence>
<accession>A0ABT8DWS7</accession>
<dbReference type="Gene3D" id="2.40.50.100">
    <property type="match status" value="2"/>
</dbReference>
<dbReference type="InterPro" id="IPR051815">
    <property type="entry name" value="Molybdate_resp_trans_reg"/>
</dbReference>
<gene>
    <name evidence="7" type="ORF">QWJ38_11535</name>
</gene>
<evidence type="ECO:0000313" key="7">
    <source>
        <dbReference type="EMBL" id="MDN3920912.1"/>
    </source>
</evidence>
<protein>
    <submittedName>
        <fullName evidence="7">TOBE domain-containing protein</fullName>
    </submittedName>
</protein>
<evidence type="ECO:0000256" key="4">
    <source>
        <dbReference type="ARBA" id="ARBA00022737"/>
    </source>
</evidence>
<evidence type="ECO:0000259" key="6">
    <source>
        <dbReference type="PROSITE" id="PS51866"/>
    </source>
</evidence>
<keyword evidence="2 5" id="KW-0813">Transport</keyword>
<evidence type="ECO:0000256" key="3">
    <source>
        <dbReference type="ARBA" id="ARBA00022505"/>
    </source>
</evidence>